<reference evidence="1 2" key="1">
    <citation type="submission" date="2019-09" db="EMBL/GenBank/DDBJ databases">
        <authorList>
            <person name="Depoorter E."/>
        </authorList>
    </citation>
    <scope>NUCLEOTIDE SEQUENCE [LARGE SCALE GENOMIC DNA]</scope>
    <source>
        <strain evidence="1 2">R-17378</strain>
    </source>
</reference>
<dbReference type="EMBL" id="CABVQG010000010">
    <property type="protein sequence ID" value="VWC69856.1"/>
    <property type="molecule type" value="Genomic_DNA"/>
</dbReference>
<comment type="caution">
    <text evidence="1">The sequence shown here is derived from an EMBL/GenBank/DDBJ whole genome shotgun (WGS) entry which is preliminary data.</text>
</comment>
<gene>
    <name evidence="1" type="ORF">BLA17378_03148</name>
</gene>
<sequence>MEVLHAVEALEEVFARYGQQDIVNTDQGSQFTANAFTEAVLSRGIRLSMDAFLSR</sequence>
<name>A0ABY6XRM4_9BURK</name>
<keyword evidence="2" id="KW-1185">Reference proteome</keyword>
<protein>
    <submittedName>
        <fullName evidence="1">Transposase</fullName>
    </submittedName>
</protein>
<accession>A0ABY6XRM4</accession>
<dbReference type="InterPro" id="IPR036397">
    <property type="entry name" value="RNaseH_sf"/>
</dbReference>
<dbReference type="RefSeq" id="WP_174957535.1">
    <property type="nucleotide sequence ID" value="NZ_CABVQG010000010.1"/>
</dbReference>
<dbReference type="InterPro" id="IPR012337">
    <property type="entry name" value="RNaseH-like_sf"/>
</dbReference>
<evidence type="ECO:0000313" key="1">
    <source>
        <dbReference type="EMBL" id="VWC69856.1"/>
    </source>
</evidence>
<evidence type="ECO:0000313" key="2">
    <source>
        <dbReference type="Proteomes" id="UP000494120"/>
    </source>
</evidence>
<dbReference type="Proteomes" id="UP000494120">
    <property type="component" value="Unassembled WGS sequence"/>
</dbReference>
<proteinExistence type="predicted"/>
<dbReference type="SUPFAM" id="SSF53098">
    <property type="entry name" value="Ribonuclease H-like"/>
    <property type="match status" value="1"/>
</dbReference>
<dbReference type="Gene3D" id="3.30.420.10">
    <property type="entry name" value="Ribonuclease H-like superfamily/Ribonuclease H"/>
    <property type="match status" value="1"/>
</dbReference>
<organism evidence="1 2">
    <name type="scientific">Burkholderia aenigmatica</name>
    <dbReference type="NCBI Taxonomy" id="2015348"/>
    <lineage>
        <taxon>Bacteria</taxon>
        <taxon>Pseudomonadati</taxon>
        <taxon>Pseudomonadota</taxon>
        <taxon>Betaproteobacteria</taxon>
        <taxon>Burkholderiales</taxon>
        <taxon>Burkholderiaceae</taxon>
        <taxon>Burkholderia</taxon>
        <taxon>Burkholderia cepacia complex</taxon>
    </lineage>
</organism>